<name>A0A2A6C858_PRIPA</name>
<dbReference type="AlphaFoldDB" id="A0A2A6C858"/>
<accession>A0A2A6C858</accession>
<evidence type="ECO:0000313" key="3">
    <source>
        <dbReference type="Proteomes" id="UP000005239"/>
    </source>
</evidence>
<gene>
    <name evidence="2" type="primary">WBGene00273125</name>
</gene>
<organism evidence="2 3">
    <name type="scientific">Pristionchus pacificus</name>
    <name type="common">Parasitic nematode worm</name>
    <dbReference type="NCBI Taxonomy" id="54126"/>
    <lineage>
        <taxon>Eukaryota</taxon>
        <taxon>Metazoa</taxon>
        <taxon>Ecdysozoa</taxon>
        <taxon>Nematoda</taxon>
        <taxon>Chromadorea</taxon>
        <taxon>Rhabditida</taxon>
        <taxon>Rhabditina</taxon>
        <taxon>Diplogasteromorpha</taxon>
        <taxon>Diplogasteroidea</taxon>
        <taxon>Neodiplogasteridae</taxon>
        <taxon>Pristionchus</taxon>
    </lineage>
</organism>
<reference evidence="3" key="1">
    <citation type="journal article" date="2008" name="Nat. Genet.">
        <title>The Pristionchus pacificus genome provides a unique perspective on nematode lifestyle and parasitism.</title>
        <authorList>
            <person name="Dieterich C."/>
            <person name="Clifton S.W."/>
            <person name="Schuster L.N."/>
            <person name="Chinwalla A."/>
            <person name="Delehaunty K."/>
            <person name="Dinkelacker I."/>
            <person name="Fulton L."/>
            <person name="Fulton R."/>
            <person name="Godfrey J."/>
            <person name="Minx P."/>
            <person name="Mitreva M."/>
            <person name="Roeseler W."/>
            <person name="Tian H."/>
            <person name="Witte H."/>
            <person name="Yang S.P."/>
            <person name="Wilson R.K."/>
            <person name="Sommer R.J."/>
        </authorList>
    </citation>
    <scope>NUCLEOTIDE SEQUENCE [LARGE SCALE GENOMIC DNA]</scope>
    <source>
        <strain evidence="3">PS312</strain>
    </source>
</reference>
<dbReference type="Proteomes" id="UP000005239">
    <property type="component" value="Unassembled WGS sequence"/>
</dbReference>
<dbReference type="EnsemblMetazoa" id="PPA34756.1">
    <property type="protein sequence ID" value="PPA34756.1"/>
    <property type="gene ID" value="WBGene00273125"/>
</dbReference>
<proteinExistence type="predicted"/>
<feature type="compositionally biased region" description="Basic and acidic residues" evidence="1">
    <location>
        <begin position="61"/>
        <end position="74"/>
    </location>
</feature>
<keyword evidence="3" id="KW-1185">Reference proteome</keyword>
<evidence type="ECO:0000256" key="1">
    <source>
        <dbReference type="SAM" id="MobiDB-lite"/>
    </source>
</evidence>
<evidence type="ECO:0000313" key="2">
    <source>
        <dbReference type="EnsemblMetazoa" id="PPA34756.1"/>
    </source>
</evidence>
<accession>A0A8R1YMQ1</accession>
<sequence>MSETQLRRMDVIEGWRQKTFVLSRTDRLGRLIAKTLIFYRYTMQYLDPPRRKRLRSSIASNEKEKTAKLEGKDA</sequence>
<feature type="region of interest" description="Disordered" evidence="1">
    <location>
        <begin position="54"/>
        <end position="74"/>
    </location>
</feature>
<protein>
    <submittedName>
        <fullName evidence="2">Uncharacterized protein</fullName>
    </submittedName>
</protein>
<reference evidence="2" key="2">
    <citation type="submission" date="2022-06" db="UniProtKB">
        <authorList>
            <consortium name="EnsemblMetazoa"/>
        </authorList>
    </citation>
    <scope>IDENTIFICATION</scope>
    <source>
        <strain evidence="2">PS312</strain>
    </source>
</reference>